<gene>
    <name evidence="1" type="ORF">O1611_g3093</name>
</gene>
<reference evidence="1" key="1">
    <citation type="submission" date="2022-12" db="EMBL/GenBank/DDBJ databases">
        <title>Genome Sequence of Lasiodiplodia mahajangana.</title>
        <authorList>
            <person name="Buettner E."/>
        </authorList>
    </citation>
    <scope>NUCLEOTIDE SEQUENCE</scope>
    <source>
        <strain evidence="1">VT137</strain>
    </source>
</reference>
<accession>A0ACC2JSQ2</accession>
<comment type="caution">
    <text evidence="1">The sequence shown here is derived from an EMBL/GenBank/DDBJ whole genome shotgun (WGS) entry which is preliminary data.</text>
</comment>
<keyword evidence="2" id="KW-1185">Reference proteome</keyword>
<organism evidence="1 2">
    <name type="scientific">Lasiodiplodia mahajangana</name>
    <dbReference type="NCBI Taxonomy" id="1108764"/>
    <lineage>
        <taxon>Eukaryota</taxon>
        <taxon>Fungi</taxon>
        <taxon>Dikarya</taxon>
        <taxon>Ascomycota</taxon>
        <taxon>Pezizomycotina</taxon>
        <taxon>Dothideomycetes</taxon>
        <taxon>Dothideomycetes incertae sedis</taxon>
        <taxon>Botryosphaeriales</taxon>
        <taxon>Botryosphaeriaceae</taxon>
        <taxon>Lasiodiplodia</taxon>
    </lineage>
</organism>
<evidence type="ECO:0000313" key="1">
    <source>
        <dbReference type="EMBL" id="KAJ8130536.1"/>
    </source>
</evidence>
<dbReference type="Proteomes" id="UP001153332">
    <property type="component" value="Unassembled WGS sequence"/>
</dbReference>
<evidence type="ECO:0000313" key="2">
    <source>
        <dbReference type="Proteomes" id="UP001153332"/>
    </source>
</evidence>
<protein>
    <submittedName>
        <fullName evidence="1">Uncharacterized protein</fullName>
    </submittedName>
</protein>
<dbReference type="EMBL" id="JAPUUL010000477">
    <property type="protein sequence ID" value="KAJ8130536.1"/>
    <property type="molecule type" value="Genomic_DNA"/>
</dbReference>
<proteinExistence type="predicted"/>
<sequence>MTRRPLPLMADARPETQLAPQPSRIKRNTACTSCRDAKVRCNPSSDPEQPCQRCAKLHLTCVVDKTHKRISRRSKLDELVQEIQSIKETVGSASSSSLTQPTTVITPSTEPSTEQSGVVSPGASSSQSRPHGTARPISARAFEPPVALNTPVTPLLPDPSSEPSLPRTLGSYPFSGDDIDYYFQKYFECYHPYMPVIRHRDPNKCYETCPLLFWTIIYVSSRRYAKSTSLVQFLSEEIRRQVFAALGDIPLKIHTINAVILVCSWVFPRARFTSDPSAILSSAVINAALLLGIHTGRGGHPQYSHGLFQNNYTDEEATYTWAGLNIVSQSVSSYMGLPPVCSLFNQTIQNTIDGRTPFHVPSSFRIILECQKFCNHVNKMVLANLEESSGVSPHIVQVLEDEWNIVQGMICSERADDLDKFNALLVRLEIQIFYMMPTPGHNPESLKQHILRAYHTASSVLRSAQELDQKNNFLGHITYPHMRSLLTAGCVIFKLLRSSYMRFLDRASAEASASDVVSICHRMSITEGDLPMRIAALFKTFLQHYQSSTRANTWQVEEPTASSFPHRLGAGVTYDCLLRWKSDGTVNRAWHQQQQQTPNPPTNGAGDETDSLLPGTVPDSLAIDWTFMDDFEWNWGPTALNPPVNLWHARYVAERERVLNTDIKANVAFATNPESSPAPT</sequence>
<name>A0ACC2JSQ2_9PEZI</name>